<dbReference type="GO" id="GO:0016491">
    <property type="term" value="F:oxidoreductase activity"/>
    <property type="evidence" value="ECO:0007669"/>
    <property type="project" value="InterPro"/>
</dbReference>
<dbReference type="Proteomes" id="UP000240971">
    <property type="component" value="Unassembled WGS sequence"/>
</dbReference>
<gene>
    <name evidence="7" type="ORF">CLV51_1021255</name>
</gene>
<accession>A0A2P8HQ97</accession>
<feature type="signal peptide" evidence="5">
    <location>
        <begin position="1"/>
        <end position="22"/>
    </location>
</feature>
<evidence type="ECO:0000313" key="8">
    <source>
        <dbReference type="Proteomes" id="UP000240971"/>
    </source>
</evidence>
<dbReference type="CDD" id="cd02966">
    <property type="entry name" value="TlpA_like_family"/>
    <property type="match status" value="1"/>
</dbReference>
<evidence type="ECO:0000256" key="4">
    <source>
        <dbReference type="ARBA" id="ARBA00023284"/>
    </source>
</evidence>
<dbReference type="EMBL" id="PYAW01000002">
    <property type="protein sequence ID" value="PSL48388.1"/>
    <property type="molecule type" value="Genomic_DNA"/>
</dbReference>
<evidence type="ECO:0000259" key="6">
    <source>
        <dbReference type="PROSITE" id="PS51352"/>
    </source>
</evidence>
<dbReference type="InterPro" id="IPR025380">
    <property type="entry name" value="DUF4369"/>
</dbReference>
<reference evidence="7 8" key="1">
    <citation type="submission" date="2018-03" db="EMBL/GenBank/DDBJ databases">
        <title>Genomic Encyclopedia of Archaeal and Bacterial Type Strains, Phase II (KMG-II): from individual species to whole genera.</title>
        <authorList>
            <person name="Goeker M."/>
        </authorList>
    </citation>
    <scope>NUCLEOTIDE SEQUENCE [LARGE SCALE GENOMIC DNA]</scope>
    <source>
        <strain evidence="7 8">DSM 24859</strain>
    </source>
</reference>
<feature type="chain" id="PRO_5015194467" evidence="5">
    <location>
        <begin position="23"/>
        <end position="389"/>
    </location>
</feature>
<keyword evidence="2" id="KW-0201">Cytochrome c-type biogenesis</keyword>
<dbReference type="GO" id="GO:0016853">
    <property type="term" value="F:isomerase activity"/>
    <property type="evidence" value="ECO:0007669"/>
    <property type="project" value="UniProtKB-KW"/>
</dbReference>
<sequence>MNKPTIIMAGSLLLASLQGLLAQQKPYTVTANIKGQGDYKVTLNYHTAKGAVRDTPQVINGDQFIFKGNVEGPVLVTVISGHPASRFEMSKGGMFVPAPRLEFILTGTSIRIDGDATTLYKATVKGGKENDELNALKKKTLPLTQKSWEMKQQSLSHRRPEDSTLRKELMAEMGKTADQTKEVQKQFVATHPASYVSITLLTTMYSDYTAAEYEKVFNNLAPAYKETFLGKYVAGKVAGTKATELGATAINFTKTDNNGQPFTLSSLKGKYVLLDFWGSWCGPCRASHPHLKELYTEYKGKGLEIVGIADEKAGELEQAKGAWLKAIQGDGLPWIQVLNNFGKEKDDLVTKYAISGFPTKILLDKDGKIIFKIVGAGGTDLDEALKKVF</sequence>
<organism evidence="7 8">
    <name type="scientific">Chitinophaga niastensis</name>
    <dbReference type="NCBI Taxonomy" id="536980"/>
    <lineage>
        <taxon>Bacteria</taxon>
        <taxon>Pseudomonadati</taxon>
        <taxon>Bacteroidota</taxon>
        <taxon>Chitinophagia</taxon>
        <taxon>Chitinophagales</taxon>
        <taxon>Chitinophagaceae</taxon>
        <taxon>Chitinophaga</taxon>
    </lineage>
</organism>
<dbReference type="PANTHER" id="PTHR42852">
    <property type="entry name" value="THIOL:DISULFIDE INTERCHANGE PROTEIN DSBE"/>
    <property type="match status" value="1"/>
</dbReference>
<dbReference type="InterPro" id="IPR013766">
    <property type="entry name" value="Thioredoxin_domain"/>
</dbReference>
<dbReference type="Pfam" id="PF14289">
    <property type="entry name" value="DUF4369"/>
    <property type="match status" value="1"/>
</dbReference>
<dbReference type="InterPro" id="IPR036249">
    <property type="entry name" value="Thioredoxin-like_sf"/>
</dbReference>
<evidence type="ECO:0000256" key="1">
    <source>
        <dbReference type="ARBA" id="ARBA00004196"/>
    </source>
</evidence>
<dbReference type="GO" id="GO:0017004">
    <property type="term" value="P:cytochrome complex assembly"/>
    <property type="evidence" value="ECO:0007669"/>
    <property type="project" value="UniProtKB-KW"/>
</dbReference>
<evidence type="ECO:0000256" key="5">
    <source>
        <dbReference type="SAM" id="SignalP"/>
    </source>
</evidence>
<evidence type="ECO:0000313" key="7">
    <source>
        <dbReference type="EMBL" id="PSL48388.1"/>
    </source>
</evidence>
<dbReference type="OrthoDB" id="750178at2"/>
<dbReference type="RefSeq" id="WP_158267025.1">
    <property type="nucleotide sequence ID" value="NZ_PYAW01000002.1"/>
</dbReference>
<comment type="caution">
    <text evidence="7">The sequence shown here is derived from an EMBL/GenBank/DDBJ whole genome shotgun (WGS) entry which is preliminary data.</text>
</comment>
<feature type="domain" description="Thioredoxin" evidence="6">
    <location>
        <begin position="243"/>
        <end position="389"/>
    </location>
</feature>
<keyword evidence="4" id="KW-0676">Redox-active center</keyword>
<comment type="subcellular location">
    <subcellularLocation>
        <location evidence="1">Cell envelope</location>
    </subcellularLocation>
</comment>
<dbReference type="PANTHER" id="PTHR42852:SF6">
    <property type="entry name" value="THIOL:DISULFIDE INTERCHANGE PROTEIN DSBE"/>
    <property type="match status" value="1"/>
</dbReference>
<dbReference type="PROSITE" id="PS00194">
    <property type="entry name" value="THIOREDOXIN_1"/>
    <property type="match status" value="1"/>
</dbReference>
<dbReference type="Pfam" id="PF08534">
    <property type="entry name" value="Redoxin"/>
    <property type="match status" value="1"/>
</dbReference>
<dbReference type="InterPro" id="IPR013740">
    <property type="entry name" value="Redoxin"/>
</dbReference>
<dbReference type="GO" id="GO:0030313">
    <property type="term" value="C:cell envelope"/>
    <property type="evidence" value="ECO:0007669"/>
    <property type="project" value="UniProtKB-SubCell"/>
</dbReference>
<dbReference type="InterPro" id="IPR017937">
    <property type="entry name" value="Thioredoxin_CS"/>
</dbReference>
<protein>
    <submittedName>
        <fullName evidence="7">Thiol-disulfide isomerase/thioredoxin</fullName>
    </submittedName>
</protein>
<dbReference type="InterPro" id="IPR050553">
    <property type="entry name" value="Thioredoxin_ResA/DsbE_sf"/>
</dbReference>
<keyword evidence="7" id="KW-0413">Isomerase</keyword>
<keyword evidence="3" id="KW-1015">Disulfide bond</keyword>
<proteinExistence type="predicted"/>
<dbReference type="Gene3D" id="3.40.30.10">
    <property type="entry name" value="Glutaredoxin"/>
    <property type="match status" value="1"/>
</dbReference>
<evidence type="ECO:0000256" key="3">
    <source>
        <dbReference type="ARBA" id="ARBA00023157"/>
    </source>
</evidence>
<dbReference type="AlphaFoldDB" id="A0A2P8HQ97"/>
<keyword evidence="5" id="KW-0732">Signal</keyword>
<keyword evidence="8" id="KW-1185">Reference proteome</keyword>
<evidence type="ECO:0000256" key="2">
    <source>
        <dbReference type="ARBA" id="ARBA00022748"/>
    </source>
</evidence>
<name>A0A2P8HQ97_CHINA</name>
<dbReference type="SUPFAM" id="SSF52833">
    <property type="entry name" value="Thioredoxin-like"/>
    <property type="match status" value="1"/>
</dbReference>
<dbReference type="PROSITE" id="PS51352">
    <property type="entry name" value="THIOREDOXIN_2"/>
    <property type="match status" value="1"/>
</dbReference>